<dbReference type="Gene3D" id="2.160.20.10">
    <property type="entry name" value="Single-stranded right-handed beta-helix, Pectin lyase-like"/>
    <property type="match status" value="1"/>
</dbReference>
<dbReference type="InterPro" id="IPR011050">
    <property type="entry name" value="Pectin_lyase_fold/virulence"/>
</dbReference>
<protein>
    <recommendedName>
        <fullName evidence="3">Pectate lyase superfamily protein</fullName>
    </recommendedName>
</protein>
<evidence type="ECO:0000313" key="2">
    <source>
        <dbReference type="Proteomes" id="UP001300692"/>
    </source>
</evidence>
<evidence type="ECO:0008006" key="3">
    <source>
        <dbReference type="Google" id="ProtNLM"/>
    </source>
</evidence>
<gene>
    <name evidence="1" type="ORF">N7U62_01245</name>
</gene>
<reference evidence="1 2" key="1">
    <citation type="submission" date="2022-10" db="EMBL/GenBank/DDBJ databases">
        <title>Comparative genomics and taxonomic characterization of three novel marine species of genus Reichenbachiella exhibiting antioxidant and polysaccharide degradation activities.</title>
        <authorList>
            <person name="Muhammad N."/>
            <person name="Lee Y.-J."/>
            <person name="Ko J."/>
            <person name="Kim S.-G."/>
        </authorList>
    </citation>
    <scope>NUCLEOTIDE SEQUENCE [LARGE SCALE GENOMIC DNA]</scope>
    <source>
        <strain evidence="1 2">ABR2-5</strain>
    </source>
</reference>
<dbReference type="SUPFAM" id="SSF51126">
    <property type="entry name" value="Pectin lyase-like"/>
    <property type="match status" value="1"/>
</dbReference>
<sequence length="424" mass="46897">MRLYNILSISLISILMISCNVNGKLDRIQGSGDGTLKYSIQKFGVLPGNSPSVNKQNLQAAIDWASVHGAILWVEPSEEAYHIAGGLLLKDNVSLVGVHGPTPRGTPHPSKKTPVGSVIKITDEKEAFLTVMSGTQVKGIQFWYPNQTIDAPEEIIEYPATIKVSTKSRTQGVYLSCLTFYGEFLPFDFNTNRNNPCELMTFEHCYGYPLSGEFIRMNYCYDVPRIMHCHVNPGAQRFLGGQYSKSVVDEVIKKKTYAYTINNTDNAQLMDVFAFGTYGGILLGEQSYGQLTNFNFDCVAVGILKQGSNSKNRNWQISQGSIIANTGEKVEDIHPIIIEGQGHTALSNVEAFSGGNSALTTVPENQSWDYMLIRGEDKLTVSIWGSRMRNYLSASPITLENDQAVVQVTGCIDKDEKLYNDIIN</sequence>
<comment type="caution">
    <text evidence="1">The sequence shown here is derived from an EMBL/GenBank/DDBJ whole genome shotgun (WGS) entry which is preliminary data.</text>
</comment>
<dbReference type="PROSITE" id="PS51257">
    <property type="entry name" value="PROKAR_LIPOPROTEIN"/>
    <property type="match status" value="1"/>
</dbReference>
<accession>A0ABT3CP14</accession>
<evidence type="ECO:0000313" key="1">
    <source>
        <dbReference type="EMBL" id="MCV9385264.1"/>
    </source>
</evidence>
<dbReference type="RefSeq" id="WP_264136056.1">
    <property type="nucleotide sequence ID" value="NZ_JAOYOD010000001.1"/>
</dbReference>
<name>A0ABT3CP14_9BACT</name>
<dbReference type="EMBL" id="JAOYOD010000001">
    <property type="protein sequence ID" value="MCV9385264.1"/>
    <property type="molecule type" value="Genomic_DNA"/>
</dbReference>
<proteinExistence type="predicted"/>
<dbReference type="Proteomes" id="UP001300692">
    <property type="component" value="Unassembled WGS sequence"/>
</dbReference>
<organism evidence="1 2">
    <name type="scientific">Reichenbachiella ulvae</name>
    <dbReference type="NCBI Taxonomy" id="2980104"/>
    <lineage>
        <taxon>Bacteria</taxon>
        <taxon>Pseudomonadati</taxon>
        <taxon>Bacteroidota</taxon>
        <taxon>Cytophagia</taxon>
        <taxon>Cytophagales</taxon>
        <taxon>Reichenbachiellaceae</taxon>
        <taxon>Reichenbachiella</taxon>
    </lineage>
</organism>
<keyword evidence="2" id="KW-1185">Reference proteome</keyword>
<dbReference type="InterPro" id="IPR012334">
    <property type="entry name" value="Pectin_lyas_fold"/>
</dbReference>